<sequence length="54" mass="6233">MKEFTTQIDFFWKKISINNSQIKNIESLRDTLLPKLMSGEVRVQYAEEAIASVA</sequence>
<dbReference type="EMBL" id="CAADJD010000018">
    <property type="protein sequence ID" value="VFS63791.1"/>
    <property type="molecule type" value="Genomic_DNA"/>
</dbReference>
<evidence type="ECO:0000313" key="1">
    <source>
        <dbReference type="EMBL" id="VFS63791.1"/>
    </source>
</evidence>
<dbReference type="AlphaFoldDB" id="A0A485AT45"/>
<dbReference type="REBASE" id="381934">
    <property type="entry name" value="S.Kcr12993I"/>
</dbReference>
<accession>A0A485AT45</accession>
<proteinExistence type="predicted"/>
<evidence type="ECO:0000313" key="2">
    <source>
        <dbReference type="Proteomes" id="UP000401081"/>
    </source>
</evidence>
<name>A0A485AT45_KLUCR</name>
<reference evidence="1 2" key="1">
    <citation type="submission" date="2019-03" db="EMBL/GenBank/DDBJ databases">
        <authorList>
            <consortium name="Pathogen Informatics"/>
        </authorList>
    </citation>
    <scope>NUCLEOTIDE SEQUENCE [LARGE SCALE GENOMIC DNA]</scope>
    <source>
        <strain evidence="1 2">NCTC12993</strain>
    </source>
</reference>
<keyword evidence="2" id="KW-1185">Reference proteome</keyword>
<protein>
    <submittedName>
        <fullName evidence="1">Uncharacterized protein</fullName>
    </submittedName>
</protein>
<organism evidence="1 2">
    <name type="scientific">Kluyvera cryocrescens</name>
    <name type="common">Kluyvera citrophila</name>
    <dbReference type="NCBI Taxonomy" id="580"/>
    <lineage>
        <taxon>Bacteria</taxon>
        <taxon>Pseudomonadati</taxon>
        <taxon>Pseudomonadota</taxon>
        <taxon>Gammaproteobacteria</taxon>
        <taxon>Enterobacterales</taxon>
        <taxon>Enterobacteriaceae</taxon>
        <taxon>Kluyvera</taxon>
    </lineage>
</organism>
<dbReference type="Proteomes" id="UP000401081">
    <property type="component" value="Unassembled WGS sequence"/>
</dbReference>
<gene>
    <name evidence="1" type="ORF">NCTC12993_02853</name>
</gene>
<dbReference type="SUPFAM" id="SSF116734">
    <property type="entry name" value="DNA methylase specificity domain"/>
    <property type="match status" value="1"/>
</dbReference>